<gene>
    <name evidence="3" type="primary">Pinx1</name>
</gene>
<dbReference type="PANTHER" id="PTHR23149:SF27">
    <property type="entry name" value="PIN2_TERF1-INTERACTING TELOMERASE INHIBITOR 1"/>
    <property type="match status" value="1"/>
</dbReference>
<dbReference type="InterPro" id="IPR000467">
    <property type="entry name" value="G_patch_dom"/>
</dbReference>
<feature type="region of interest" description="Disordered" evidence="1">
    <location>
        <begin position="163"/>
        <end position="186"/>
    </location>
</feature>
<dbReference type="GO" id="GO:0010521">
    <property type="term" value="F:telomerase inhibitor activity"/>
    <property type="evidence" value="ECO:0007669"/>
    <property type="project" value="TreeGrafter"/>
</dbReference>
<dbReference type="InterPro" id="IPR050656">
    <property type="entry name" value="PINX1"/>
</dbReference>
<feature type="compositionally biased region" description="Basic and acidic residues" evidence="1">
    <location>
        <begin position="164"/>
        <end position="176"/>
    </location>
</feature>
<dbReference type="PANTHER" id="PTHR23149">
    <property type="entry name" value="G PATCH DOMAIN CONTAINING PROTEIN"/>
    <property type="match status" value="1"/>
</dbReference>
<organism evidence="3">
    <name type="scientific">Phallusia mammillata</name>
    <dbReference type="NCBI Taxonomy" id="59560"/>
    <lineage>
        <taxon>Eukaryota</taxon>
        <taxon>Metazoa</taxon>
        <taxon>Chordata</taxon>
        <taxon>Tunicata</taxon>
        <taxon>Ascidiacea</taxon>
        <taxon>Phlebobranchia</taxon>
        <taxon>Ascidiidae</taxon>
        <taxon>Phallusia</taxon>
    </lineage>
</organism>
<feature type="region of interest" description="Disordered" evidence="1">
    <location>
        <begin position="227"/>
        <end position="283"/>
    </location>
</feature>
<accession>A0A6F9DP27</accession>
<feature type="domain" description="G-patch" evidence="2">
    <location>
        <begin position="24"/>
        <end position="70"/>
    </location>
</feature>
<protein>
    <submittedName>
        <fullName evidence="3">PIN2/TERF1-interacting telomerase inhibitor 1-like</fullName>
    </submittedName>
</protein>
<dbReference type="EMBL" id="LR789027">
    <property type="protein sequence ID" value="CAB3264889.1"/>
    <property type="molecule type" value="mRNA"/>
</dbReference>
<dbReference type="GO" id="GO:0003676">
    <property type="term" value="F:nucleic acid binding"/>
    <property type="evidence" value="ECO:0007669"/>
    <property type="project" value="InterPro"/>
</dbReference>
<name>A0A6F9DP27_9ASCI</name>
<feature type="compositionally biased region" description="Basic residues" evidence="1">
    <location>
        <begin position="249"/>
        <end position="263"/>
    </location>
</feature>
<feature type="compositionally biased region" description="Basic and acidic residues" evidence="1">
    <location>
        <begin position="274"/>
        <end position="283"/>
    </location>
</feature>
<evidence type="ECO:0000313" key="3">
    <source>
        <dbReference type="EMBL" id="CAB3264889.1"/>
    </source>
</evidence>
<dbReference type="AlphaFoldDB" id="A0A6F9DP27"/>
<reference evidence="3" key="1">
    <citation type="submission" date="2020-04" db="EMBL/GenBank/DDBJ databases">
        <authorList>
            <person name="Neveu A P."/>
        </authorList>
    </citation>
    <scope>NUCLEOTIDE SEQUENCE</scope>
    <source>
        <tissue evidence="3">Whole embryo</tissue>
    </source>
</reference>
<dbReference type="GO" id="GO:0005730">
    <property type="term" value="C:nucleolus"/>
    <property type="evidence" value="ECO:0007669"/>
    <property type="project" value="TreeGrafter"/>
</dbReference>
<evidence type="ECO:0000256" key="1">
    <source>
        <dbReference type="SAM" id="MobiDB-lite"/>
    </source>
</evidence>
<dbReference type="PROSITE" id="PS50174">
    <property type="entry name" value="G_PATCH"/>
    <property type="match status" value="1"/>
</dbReference>
<feature type="region of interest" description="Disordered" evidence="1">
    <location>
        <begin position="1"/>
        <end position="25"/>
    </location>
</feature>
<evidence type="ECO:0000259" key="2">
    <source>
        <dbReference type="PROSITE" id="PS50174"/>
    </source>
</evidence>
<dbReference type="Pfam" id="PF01585">
    <property type="entry name" value="G-patch"/>
    <property type="match status" value="1"/>
</dbReference>
<dbReference type="SMART" id="SM00443">
    <property type="entry name" value="G_patch"/>
    <property type="match status" value="1"/>
</dbReference>
<proteinExistence type="evidence at transcript level"/>
<sequence length="283" mass="32458">MLAEARQRKKWSIDPRNSAWSNDDQRYGVKMLEKMGWNKGKGLGMNEDGGTSHVKVSHKADNRGLGCSLSYENNWVAHQDDFSSLLNQLNTDHDKQQENKPNSNLNVADLETQSKSQKVLHYQKFSKGKNLALYKQEDMSAIFGCPIKTTTTECNNRKLKKKIDHKEKVPKHEVKIPHKRKSETETEGFTVKSEYNIQEYFKMRKAEIARSKSENIIAKKSAPIETASFDPNMDVDNYGNGKKSDKNKTKIYKVKKKKRKKVHSKVDQNSISHKKIDNADDIG</sequence>